<dbReference type="RefSeq" id="WP_006101045.1">
    <property type="nucleotide sequence ID" value="NZ_DS989849.1"/>
</dbReference>
<comment type="subcellular location">
    <subcellularLocation>
        <location evidence="9">Cell inner membrane</location>
        <topology evidence="9">Single-pass membrane protein</topology>
    </subcellularLocation>
    <subcellularLocation>
        <location evidence="9">Cellular thylakoid membrane</location>
        <topology evidence="9">Single-pass membrane protein</topology>
    </subcellularLocation>
    <subcellularLocation>
        <location evidence="1">Membrane</location>
    </subcellularLocation>
</comment>
<dbReference type="InterPro" id="IPR038379">
    <property type="entry name" value="SecE_sf"/>
</dbReference>
<dbReference type="InterPro" id="IPR001901">
    <property type="entry name" value="Translocase_SecE/Sec61-g"/>
</dbReference>
<accession>B4VRH1</accession>
<evidence type="ECO:0000256" key="6">
    <source>
        <dbReference type="ARBA" id="ARBA00022989"/>
    </source>
</evidence>
<evidence type="ECO:0000313" key="11">
    <source>
        <dbReference type="Proteomes" id="UP000003835"/>
    </source>
</evidence>
<evidence type="ECO:0000256" key="8">
    <source>
        <dbReference type="ARBA" id="ARBA00023136"/>
    </source>
</evidence>
<comment type="subunit">
    <text evidence="9">Component of the Sec protein translocase complex. Heterotrimer consisting of SecY, SecE and SecG subunits. The heterotrimers can form oligomers, although 1 heterotrimer is thought to be able to translocate proteins. Interacts with the ribosome. Interacts with SecDF, and other proteins may be involved. Interacts with SecA.</text>
</comment>
<dbReference type="Pfam" id="PF00584">
    <property type="entry name" value="SecE"/>
    <property type="match status" value="1"/>
</dbReference>
<dbReference type="eggNOG" id="COG0690">
    <property type="taxonomic scope" value="Bacteria"/>
</dbReference>
<dbReference type="HOGENOM" id="CLU_113663_2_0_3"/>
<dbReference type="NCBIfam" id="TIGR00964">
    <property type="entry name" value="secE_bact"/>
    <property type="match status" value="1"/>
</dbReference>
<dbReference type="PANTHER" id="PTHR33910:SF1">
    <property type="entry name" value="PROTEIN TRANSLOCASE SUBUNIT SECE"/>
    <property type="match status" value="1"/>
</dbReference>
<evidence type="ECO:0000256" key="7">
    <source>
        <dbReference type="ARBA" id="ARBA00023010"/>
    </source>
</evidence>
<dbReference type="InterPro" id="IPR005807">
    <property type="entry name" value="SecE_bac"/>
</dbReference>
<evidence type="ECO:0000256" key="4">
    <source>
        <dbReference type="ARBA" id="ARBA00022692"/>
    </source>
</evidence>
<dbReference type="GO" id="GO:0043952">
    <property type="term" value="P:protein transport by the Sec complex"/>
    <property type="evidence" value="ECO:0007669"/>
    <property type="project" value="UniProtKB-UniRule"/>
</dbReference>
<dbReference type="EMBL" id="DS989849">
    <property type="protein sequence ID" value="EDX75334.1"/>
    <property type="molecule type" value="Genomic_DNA"/>
</dbReference>
<protein>
    <recommendedName>
        <fullName evidence="9">Protein translocase subunit SecE</fullName>
    </recommendedName>
</protein>
<dbReference type="STRING" id="118168.MC7420_1252"/>
<dbReference type="PANTHER" id="PTHR33910">
    <property type="entry name" value="PROTEIN TRANSLOCASE SUBUNIT SECE"/>
    <property type="match status" value="1"/>
</dbReference>
<keyword evidence="7 9" id="KW-0811">Translocation</keyword>
<dbReference type="Gene3D" id="1.20.5.1030">
    <property type="entry name" value="Preprotein translocase secy subunit"/>
    <property type="match status" value="1"/>
</dbReference>
<dbReference type="OrthoDB" id="532376at2"/>
<keyword evidence="9" id="KW-0793">Thylakoid</keyword>
<dbReference type="HAMAP" id="MF_00422">
    <property type="entry name" value="SecE"/>
    <property type="match status" value="1"/>
</dbReference>
<proteinExistence type="inferred from homology"/>
<dbReference type="AlphaFoldDB" id="B4VRH1"/>
<evidence type="ECO:0000313" key="10">
    <source>
        <dbReference type="EMBL" id="EDX75334.1"/>
    </source>
</evidence>
<dbReference type="GO" id="GO:0009306">
    <property type="term" value="P:protein secretion"/>
    <property type="evidence" value="ECO:0007669"/>
    <property type="project" value="UniProtKB-UniRule"/>
</dbReference>
<keyword evidence="5 9" id="KW-0653">Protein transport</keyword>
<dbReference type="Proteomes" id="UP000003835">
    <property type="component" value="Unassembled WGS sequence"/>
</dbReference>
<evidence type="ECO:0000256" key="3">
    <source>
        <dbReference type="ARBA" id="ARBA00022475"/>
    </source>
</evidence>
<keyword evidence="3 9" id="KW-1003">Cell membrane</keyword>
<keyword evidence="6 9" id="KW-1133">Transmembrane helix</keyword>
<dbReference type="PROSITE" id="PS01067">
    <property type="entry name" value="SECE_SEC61G"/>
    <property type="match status" value="1"/>
</dbReference>
<gene>
    <name evidence="9" type="primary">secE</name>
    <name evidence="10" type="ORF">MC7420_1252</name>
</gene>
<name>B4VRH1_9CYAN</name>
<dbReference type="GO" id="GO:0008320">
    <property type="term" value="F:protein transmembrane transporter activity"/>
    <property type="evidence" value="ECO:0007669"/>
    <property type="project" value="UniProtKB-UniRule"/>
</dbReference>
<comment type="similarity">
    <text evidence="9">Belongs to the SecE/SEC61-gamma family.</text>
</comment>
<dbReference type="GO" id="GO:0006605">
    <property type="term" value="P:protein targeting"/>
    <property type="evidence" value="ECO:0007669"/>
    <property type="project" value="UniProtKB-UniRule"/>
</dbReference>
<evidence type="ECO:0000256" key="1">
    <source>
        <dbReference type="ARBA" id="ARBA00004370"/>
    </source>
</evidence>
<keyword evidence="11" id="KW-1185">Reference proteome</keyword>
<keyword evidence="9" id="KW-0997">Cell inner membrane</keyword>
<sequence length="76" mass="8509">MAKKTKTETESQQKTSGFNVVTFLQETKEELSKVVWPSRQQLISESAAVLLMVVLSATLIYLVDGLFLWASQQVFG</sequence>
<feature type="transmembrane region" description="Helical" evidence="9">
    <location>
        <begin position="47"/>
        <end position="70"/>
    </location>
</feature>
<keyword evidence="2 9" id="KW-0813">Transport</keyword>
<dbReference type="GO" id="GO:0031676">
    <property type="term" value="C:plasma membrane-derived thylakoid membrane"/>
    <property type="evidence" value="ECO:0007669"/>
    <property type="project" value="UniProtKB-SubCell"/>
</dbReference>
<dbReference type="GO" id="GO:0065002">
    <property type="term" value="P:intracellular protein transmembrane transport"/>
    <property type="evidence" value="ECO:0007669"/>
    <property type="project" value="UniProtKB-UniRule"/>
</dbReference>
<evidence type="ECO:0000256" key="2">
    <source>
        <dbReference type="ARBA" id="ARBA00022448"/>
    </source>
</evidence>
<keyword evidence="4 9" id="KW-0812">Transmembrane</keyword>
<organism evidence="10 11">
    <name type="scientific">Coleofasciculus chthonoplastes PCC 7420</name>
    <dbReference type="NCBI Taxonomy" id="118168"/>
    <lineage>
        <taxon>Bacteria</taxon>
        <taxon>Bacillati</taxon>
        <taxon>Cyanobacteriota</taxon>
        <taxon>Cyanophyceae</taxon>
        <taxon>Coleofasciculales</taxon>
        <taxon>Coleofasciculaceae</taxon>
        <taxon>Coleofasciculus</taxon>
    </lineage>
</organism>
<evidence type="ECO:0000256" key="9">
    <source>
        <dbReference type="HAMAP-Rule" id="MF_00422"/>
    </source>
</evidence>
<reference evidence="10 11" key="1">
    <citation type="submission" date="2008-07" db="EMBL/GenBank/DDBJ databases">
        <authorList>
            <person name="Tandeau de Marsac N."/>
            <person name="Ferriera S."/>
            <person name="Johnson J."/>
            <person name="Kravitz S."/>
            <person name="Beeson K."/>
            <person name="Sutton G."/>
            <person name="Rogers Y.-H."/>
            <person name="Friedman R."/>
            <person name="Frazier M."/>
            <person name="Venter J.C."/>
        </authorList>
    </citation>
    <scope>NUCLEOTIDE SEQUENCE [LARGE SCALE GENOMIC DNA]</scope>
    <source>
        <strain evidence="10 11">PCC 7420</strain>
    </source>
</reference>
<keyword evidence="8 9" id="KW-0472">Membrane</keyword>
<comment type="function">
    <text evidence="9">Essential subunit of the Sec protein translocation channel SecYEG. Clamps together the 2 halves of SecY. May contact the channel plug during translocation.</text>
</comment>
<evidence type="ECO:0000256" key="5">
    <source>
        <dbReference type="ARBA" id="ARBA00022927"/>
    </source>
</evidence>